<dbReference type="EC" id="3.5.5.1" evidence="3"/>
<dbReference type="EMBL" id="JACHVY010000001">
    <property type="protein sequence ID" value="MBB2899338.1"/>
    <property type="molecule type" value="Genomic_DNA"/>
</dbReference>
<comment type="caution">
    <text evidence="3">The sequence shown here is derived from an EMBL/GenBank/DDBJ whole genome shotgun (WGS) entry which is preliminary data.</text>
</comment>
<reference evidence="3 4" key="1">
    <citation type="submission" date="2020-08" db="EMBL/GenBank/DDBJ databases">
        <title>The Agave Microbiome: Exploring the role of microbial communities in plant adaptations to desert environments.</title>
        <authorList>
            <person name="Partida-Martinez L.P."/>
        </authorList>
    </citation>
    <scope>NUCLEOTIDE SEQUENCE [LARGE SCALE GENOMIC DNA]</scope>
    <source>
        <strain evidence="3 4">AS2.23</strain>
    </source>
</reference>
<gene>
    <name evidence="3" type="ORF">FHR75_000126</name>
</gene>
<proteinExistence type="predicted"/>
<accession>A0A7W4TIT6</accession>
<dbReference type="SUPFAM" id="SSF56317">
    <property type="entry name" value="Carbon-nitrogen hydrolase"/>
    <property type="match status" value="1"/>
</dbReference>
<dbReference type="GO" id="GO:0016811">
    <property type="term" value="F:hydrolase activity, acting on carbon-nitrogen (but not peptide) bonds, in linear amides"/>
    <property type="evidence" value="ECO:0007669"/>
    <property type="project" value="TreeGrafter"/>
</dbReference>
<evidence type="ECO:0000313" key="4">
    <source>
        <dbReference type="Proteomes" id="UP000533269"/>
    </source>
</evidence>
<dbReference type="PROSITE" id="PS50263">
    <property type="entry name" value="CN_HYDROLASE"/>
    <property type="match status" value="1"/>
</dbReference>
<evidence type="ECO:0000259" key="2">
    <source>
        <dbReference type="PROSITE" id="PS50263"/>
    </source>
</evidence>
<feature type="domain" description="CN hydrolase" evidence="2">
    <location>
        <begin position="10"/>
        <end position="266"/>
    </location>
</feature>
<dbReference type="Gene3D" id="3.60.110.10">
    <property type="entry name" value="Carbon-nitrogen hydrolase"/>
    <property type="match status" value="1"/>
</dbReference>
<dbReference type="InterPro" id="IPR036526">
    <property type="entry name" value="C-N_Hydrolase_sf"/>
</dbReference>
<dbReference type="PANTHER" id="PTHR43674:SF16">
    <property type="entry name" value="CARBON-NITROGEN FAMILY, PUTATIVE (AFU_ORTHOLOGUE AFUA_5G02350)-RELATED"/>
    <property type="match status" value="1"/>
</dbReference>
<reference evidence="3 4" key="2">
    <citation type="submission" date="2020-08" db="EMBL/GenBank/DDBJ databases">
        <authorList>
            <person name="Partida-Martinez L."/>
            <person name="Huntemann M."/>
            <person name="Clum A."/>
            <person name="Wang J."/>
            <person name="Palaniappan K."/>
            <person name="Ritter S."/>
            <person name="Chen I.-M."/>
            <person name="Stamatis D."/>
            <person name="Reddy T."/>
            <person name="O'Malley R."/>
            <person name="Daum C."/>
            <person name="Shapiro N."/>
            <person name="Ivanova N."/>
            <person name="Kyrpides N."/>
            <person name="Woyke T."/>
        </authorList>
    </citation>
    <scope>NUCLEOTIDE SEQUENCE [LARGE SCALE GENOMIC DNA]</scope>
    <source>
        <strain evidence="3 4">AS2.23</strain>
    </source>
</reference>
<dbReference type="RefSeq" id="WP_183390016.1">
    <property type="nucleotide sequence ID" value="NZ_JACHVY010000001.1"/>
</dbReference>
<dbReference type="AlphaFoldDB" id="A0A7W4TIT6"/>
<protein>
    <submittedName>
        <fullName evidence="3">Nitrilase</fullName>
        <ecNumber evidence="3">3.5.5.1</ecNumber>
    </submittedName>
</protein>
<dbReference type="GO" id="GO:0000257">
    <property type="term" value="F:nitrilase activity"/>
    <property type="evidence" value="ECO:0007669"/>
    <property type="project" value="UniProtKB-EC"/>
</dbReference>
<dbReference type="Proteomes" id="UP000533269">
    <property type="component" value="Unassembled WGS sequence"/>
</dbReference>
<evidence type="ECO:0000256" key="1">
    <source>
        <dbReference type="ARBA" id="ARBA00022801"/>
    </source>
</evidence>
<keyword evidence="1 3" id="KW-0378">Hydrolase</keyword>
<dbReference type="Pfam" id="PF00795">
    <property type="entry name" value="CN_hydrolase"/>
    <property type="match status" value="1"/>
</dbReference>
<dbReference type="PANTHER" id="PTHR43674">
    <property type="entry name" value="NITRILASE C965.09-RELATED"/>
    <property type="match status" value="1"/>
</dbReference>
<name>A0A7W4TIT6_KINRA</name>
<organism evidence="3 4">
    <name type="scientific">Kineococcus radiotolerans</name>
    <dbReference type="NCBI Taxonomy" id="131568"/>
    <lineage>
        <taxon>Bacteria</taxon>
        <taxon>Bacillati</taxon>
        <taxon>Actinomycetota</taxon>
        <taxon>Actinomycetes</taxon>
        <taxon>Kineosporiales</taxon>
        <taxon>Kineosporiaceae</taxon>
        <taxon>Kineococcus</taxon>
    </lineage>
</organism>
<dbReference type="CDD" id="cd07197">
    <property type="entry name" value="nitrilase"/>
    <property type="match status" value="1"/>
</dbReference>
<dbReference type="InterPro" id="IPR050345">
    <property type="entry name" value="Aliph_Amidase/BUP"/>
</dbReference>
<evidence type="ECO:0000313" key="3">
    <source>
        <dbReference type="EMBL" id="MBB2899338.1"/>
    </source>
</evidence>
<sequence>MSTDGVAGTTRLAAVAGNFGRDLEATYAQVGRILDRARADGTGLVAFPEACLGGYLSSLGSAEDRGTAASRRGRSGPPALTLDGPELRRVQAMAGDVVVVVGMCEDGGHDLYNTAVALTGDGILGVHRKVHQPLGENLTYAAGSAFDAFDTPVGRIGLQICYDKAFPEAARAAALDGAAVIVSISAWPGSRTAAAADLARDRWRLRFDLYDQARALENQVVWVAANQAGEFGSLRFVGNAKIVGPGGEVLASTGTDAGIAVADVDIEHELALARRAMFNLRDRRPDAYGAVVAPNAHAVPAVPAVPAVQEEVPSLA</sequence>
<dbReference type="InterPro" id="IPR003010">
    <property type="entry name" value="C-N_Hydrolase"/>
</dbReference>